<comment type="subcellular location">
    <subcellularLocation>
        <location evidence="1">Secreted</location>
    </subcellularLocation>
</comment>
<feature type="disulfide bond" evidence="12">
    <location>
        <begin position="46"/>
        <end position="122"/>
    </location>
</feature>
<dbReference type="SMART" id="SM01110">
    <property type="entry name" value="Cutinase"/>
    <property type="match status" value="1"/>
</dbReference>
<dbReference type="OrthoDB" id="2975078at2759"/>
<evidence type="ECO:0000256" key="9">
    <source>
        <dbReference type="ARBA" id="ARBA00023157"/>
    </source>
</evidence>
<evidence type="ECO:0000256" key="13">
    <source>
        <dbReference type="SAM" id="SignalP"/>
    </source>
</evidence>
<protein>
    <recommendedName>
        <fullName evidence="3">cutinase</fullName>
        <ecNumber evidence="3">3.1.1.74</ecNumber>
    </recommendedName>
</protein>
<evidence type="ECO:0000256" key="4">
    <source>
        <dbReference type="ARBA" id="ARBA00022487"/>
    </source>
</evidence>
<dbReference type="STRING" id="2512241.A0A553HZ92"/>
<organism evidence="14 15">
    <name type="scientific">Xylaria flabelliformis</name>
    <dbReference type="NCBI Taxonomy" id="2512241"/>
    <lineage>
        <taxon>Eukaryota</taxon>
        <taxon>Fungi</taxon>
        <taxon>Dikarya</taxon>
        <taxon>Ascomycota</taxon>
        <taxon>Pezizomycotina</taxon>
        <taxon>Sordariomycetes</taxon>
        <taxon>Xylariomycetidae</taxon>
        <taxon>Xylariales</taxon>
        <taxon>Xylariaceae</taxon>
        <taxon>Xylaria</taxon>
    </lineage>
</organism>
<dbReference type="PRINTS" id="PR00129">
    <property type="entry name" value="CUTINASE"/>
</dbReference>
<evidence type="ECO:0000256" key="1">
    <source>
        <dbReference type="ARBA" id="ARBA00004613"/>
    </source>
</evidence>
<keyword evidence="7" id="KW-0378">Hydrolase</keyword>
<dbReference type="InterPro" id="IPR029058">
    <property type="entry name" value="AB_hydrolase_fold"/>
</dbReference>
<keyword evidence="4" id="KW-0719">Serine esterase</keyword>
<evidence type="ECO:0000256" key="12">
    <source>
        <dbReference type="PIRSR" id="PIRSR611150-2"/>
    </source>
</evidence>
<keyword evidence="8" id="KW-0843">Virulence</keyword>
<gene>
    <name evidence="14" type="ORF">FHL15_005847</name>
</gene>
<dbReference type="GO" id="GO:0050525">
    <property type="term" value="F:cutinase activity"/>
    <property type="evidence" value="ECO:0007669"/>
    <property type="project" value="UniProtKB-EC"/>
</dbReference>
<evidence type="ECO:0000256" key="2">
    <source>
        <dbReference type="ARBA" id="ARBA00007534"/>
    </source>
</evidence>
<dbReference type="GO" id="GO:0005576">
    <property type="term" value="C:extracellular region"/>
    <property type="evidence" value="ECO:0007669"/>
    <property type="project" value="UniProtKB-SubCell"/>
</dbReference>
<evidence type="ECO:0000256" key="3">
    <source>
        <dbReference type="ARBA" id="ARBA00013095"/>
    </source>
</evidence>
<dbReference type="InterPro" id="IPR000675">
    <property type="entry name" value="Cutinase/axe"/>
</dbReference>
<keyword evidence="15" id="KW-1185">Reference proteome</keyword>
<evidence type="ECO:0000256" key="8">
    <source>
        <dbReference type="ARBA" id="ARBA00023026"/>
    </source>
</evidence>
<dbReference type="PANTHER" id="PTHR48250:SF3">
    <property type="entry name" value="CUTINASE 1-RELATED"/>
    <property type="match status" value="1"/>
</dbReference>
<accession>A0A553HZ92</accession>
<evidence type="ECO:0000256" key="6">
    <source>
        <dbReference type="ARBA" id="ARBA00022729"/>
    </source>
</evidence>
<reference evidence="15" key="1">
    <citation type="submission" date="2019-06" db="EMBL/GenBank/DDBJ databases">
        <title>Draft genome sequence of the griseofulvin-producing fungus Xylaria cubensis strain G536.</title>
        <authorList>
            <person name="Mead M.E."/>
            <person name="Raja H.A."/>
            <person name="Steenwyk J.L."/>
            <person name="Knowles S.L."/>
            <person name="Oberlies N.H."/>
            <person name="Rokas A."/>
        </authorList>
    </citation>
    <scope>NUCLEOTIDE SEQUENCE [LARGE SCALE GENOMIC DNA]</scope>
    <source>
        <strain evidence="15">G536</strain>
    </source>
</reference>
<name>A0A553HZ92_9PEZI</name>
<keyword evidence="5" id="KW-0964">Secreted</keyword>
<feature type="chain" id="PRO_5021962458" description="cutinase" evidence="13">
    <location>
        <begin position="22"/>
        <end position="314"/>
    </location>
</feature>
<evidence type="ECO:0000256" key="5">
    <source>
        <dbReference type="ARBA" id="ARBA00022525"/>
    </source>
</evidence>
<dbReference type="EMBL" id="VFLP01000030">
    <property type="protein sequence ID" value="TRX93268.1"/>
    <property type="molecule type" value="Genomic_DNA"/>
</dbReference>
<dbReference type="InterPro" id="IPR011150">
    <property type="entry name" value="Cutinase_monf"/>
</dbReference>
<evidence type="ECO:0000256" key="7">
    <source>
        <dbReference type="ARBA" id="ARBA00022801"/>
    </source>
</evidence>
<dbReference type="Gene3D" id="3.40.50.1820">
    <property type="entry name" value="alpha/beta hydrolase"/>
    <property type="match status" value="1"/>
</dbReference>
<dbReference type="GO" id="GO:0016052">
    <property type="term" value="P:carbohydrate catabolic process"/>
    <property type="evidence" value="ECO:0007669"/>
    <property type="project" value="TreeGrafter"/>
</dbReference>
<evidence type="ECO:0000256" key="11">
    <source>
        <dbReference type="PIRSR" id="PIRSR611150-1"/>
    </source>
</evidence>
<keyword evidence="9 12" id="KW-1015">Disulfide bond</keyword>
<feature type="active site" description="Nucleophile" evidence="11">
    <location>
        <position position="133"/>
    </location>
</feature>
<dbReference type="PANTHER" id="PTHR48250">
    <property type="entry name" value="CUTINASE 2-RELATED"/>
    <property type="match status" value="1"/>
</dbReference>
<comment type="catalytic activity">
    <reaction evidence="10">
        <text>cutin + H2O = cutin monomers.</text>
        <dbReference type="EC" id="3.1.1.74"/>
    </reaction>
</comment>
<evidence type="ECO:0000313" key="15">
    <source>
        <dbReference type="Proteomes" id="UP000319160"/>
    </source>
</evidence>
<dbReference type="Proteomes" id="UP000319160">
    <property type="component" value="Unassembled WGS sequence"/>
</dbReference>
<dbReference type="SUPFAM" id="SSF53474">
    <property type="entry name" value="alpha/beta-Hydrolases"/>
    <property type="match status" value="1"/>
</dbReference>
<dbReference type="EC" id="3.1.1.74" evidence="3"/>
<comment type="similarity">
    <text evidence="2">Belongs to the cutinase family.</text>
</comment>
<dbReference type="AlphaFoldDB" id="A0A553HZ92"/>
<proteinExistence type="inferred from homology"/>
<keyword evidence="6 13" id="KW-0732">Signal</keyword>
<dbReference type="Pfam" id="PF01083">
    <property type="entry name" value="Cutinase"/>
    <property type="match status" value="1"/>
</dbReference>
<comment type="caution">
    <text evidence="14">The sequence shown here is derived from an EMBL/GenBank/DDBJ whole genome shotgun (WGS) entry which is preliminary data.</text>
</comment>
<feature type="active site" description="Proton donor/acceptor" evidence="11">
    <location>
        <position position="202"/>
    </location>
</feature>
<feature type="signal peptide" evidence="13">
    <location>
        <begin position="1"/>
        <end position="21"/>
    </location>
</feature>
<feature type="disulfide bond" evidence="12">
    <location>
        <begin position="184"/>
        <end position="191"/>
    </location>
</feature>
<feature type="active site" evidence="11">
    <location>
        <position position="188"/>
    </location>
</feature>
<evidence type="ECO:0000313" key="14">
    <source>
        <dbReference type="EMBL" id="TRX93268.1"/>
    </source>
</evidence>
<sequence length="314" mass="34497">MKTARMKLLPLLLCLGNPVISAPSRHRTRQAWSVGWWSSELQQYGCRPIIFVFAKATYEPGNLGTTIGPTLSDGLKTVFGVTNVATQGVDYYGLIDGNYYPGGAPPWGIYDMQAIITSAATCAHSKIVVSGYSQGAAIVHRAIEALPEETRARIAGVVTFGDTQTLQDGGRIAGYPANQTLIICNAGDIICSGYMVPIYPVHWDYVKWVPTATLFLAQTVLAANVVDPWPNGSLVIKHLSDVGELGPGIDEDRPIELPIAFDLAIEIFGRKPSIEKWRDVEPTAKNLTRRHPPTLRSTEHSTEEVYRDARRWLH</sequence>
<evidence type="ECO:0000256" key="10">
    <source>
        <dbReference type="ARBA" id="ARBA00034045"/>
    </source>
</evidence>